<dbReference type="InterPro" id="IPR013655">
    <property type="entry name" value="PAS_fold_3"/>
</dbReference>
<dbReference type="InterPro" id="IPR000014">
    <property type="entry name" value="PAS"/>
</dbReference>
<dbReference type="InterPro" id="IPR035965">
    <property type="entry name" value="PAS-like_dom_sf"/>
</dbReference>
<dbReference type="SUPFAM" id="SSF55785">
    <property type="entry name" value="PYP-like sensor domain (PAS domain)"/>
    <property type="match status" value="1"/>
</dbReference>
<dbReference type="Proteomes" id="UP000718281">
    <property type="component" value="Unassembled WGS sequence"/>
</dbReference>
<dbReference type="Pfam" id="PF08447">
    <property type="entry name" value="PAS_3"/>
    <property type="match status" value="1"/>
</dbReference>
<dbReference type="EMBL" id="JADIXZ010000004">
    <property type="protein sequence ID" value="MBK6300454.1"/>
    <property type="molecule type" value="Genomic_DNA"/>
</dbReference>
<evidence type="ECO:0000313" key="2">
    <source>
        <dbReference type="EMBL" id="MBK6300454.1"/>
    </source>
</evidence>
<dbReference type="NCBIfam" id="TIGR00229">
    <property type="entry name" value="sensory_box"/>
    <property type="match status" value="1"/>
</dbReference>
<reference evidence="2 3" key="1">
    <citation type="submission" date="2020-10" db="EMBL/GenBank/DDBJ databases">
        <title>Connecting structure to function with the recovery of over 1000 high-quality activated sludge metagenome-assembled genomes encoding full-length rRNA genes using long-read sequencing.</title>
        <authorList>
            <person name="Singleton C.M."/>
            <person name="Petriglieri F."/>
            <person name="Kristensen J.M."/>
            <person name="Kirkegaard R.H."/>
            <person name="Michaelsen T.Y."/>
            <person name="Andersen M.H."/>
            <person name="Karst S.M."/>
            <person name="Dueholm M.S."/>
            <person name="Nielsen P.H."/>
            <person name="Albertsen M."/>
        </authorList>
    </citation>
    <scope>NUCLEOTIDE SEQUENCE [LARGE SCALE GENOMIC DNA]</scope>
    <source>
        <strain evidence="2">AalE_18-Q3-R2-46_BAT3C.188</strain>
    </source>
</reference>
<gene>
    <name evidence="2" type="ORF">IPF40_05180</name>
</gene>
<evidence type="ECO:0000259" key="1">
    <source>
        <dbReference type="Pfam" id="PF08447"/>
    </source>
</evidence>
<feature type="domain" description="PAS fold-3" evidence="1">
    <location>
        <begin position="32"/>
        <end position="100"/>
    </location>
</feature>
<evidence type="ECO:0000313" key="3">
    <source>
        <dbReference type="Proteomes" id="UP000718281"/>
    </source>
</evidence>
<name>A0A935CCZ3_9MICO</name>
<dbReference type="CDD" id="cd00130">
    <property type="entry name" value="PAS"/>
    <property type="match status" value="1"/>
</dbReference>
<accession>A0A935CCZ3</accession>
<comment type="caution">
    <text evidence="2">The sequence shown here is derived from an EMBL/GenBank/DDBJ whole genome shotgun (WGS) entry which is preliminary data.</text>
</comment>
<dbReference type="AlphaFoldDB" id="A0A935CCZ3"/>
<organism evidence="2 3">
    <name type="scientific">Candidatus Phosphoribacter hodrii</name>
    <dbReference type="NCBI Taxonomy" id="2953743"/>
    <lineage>
        <taxon>Bacteria</taxon>
        <taxon>Bacillati</taxon>
        <taxon>Actinomycetota</taxon>
        <taxon>Actinomycetes</taxon>
        <taxon>Micrococcales</taxon>
        <taxon>Dermatophilaceae</taxon>
        <taxon>Candidatus Phosphoribacter</taxon>
    </lineage>
</organism>
<protein>
    <submittedName>
        <fullName evidence="2">PAS domain-containing protein</fullName>
    </submittedName>
</protein>
<dbReference type="Gene3D" id="3.30.450.20">
    <property type="entry name" value="PAS domain"/>
    <property type="match status" value="1"/>
</dbReference>
<proteinExistence type="predicted"/>
<sequence>MSPTPSGLFHDVPIEDLFFSTTDAKGVIDEANEVFARNSRYERSELLGAPHNIIRHPDMPGAVFKATWDLLGAGHPVCAYVKNLARDGSTYWAFATIVPIAGRFLSVRATPCDRTARDLFESLYATVREAEIAARDAGASAREAADVGSEVLGKALAENGFGSYTELQLDLVPVEVTAREQVCPPLPQLPDGSKTARKILAQVTAARSSLGAFATDIADSLTLTDTLSRDLRRLGAALAGLDRAVASAAQTLTAATPAMATGSTMVTYASDPVADSADMTVGAVGRLGPLRPTWPHWCPSSRADSARCATTSSAQATNWLPWSGPASTLRSAARSLACRRRRSGDTWSLSRPAPRTRACPSARCRV</sequence>